<keyword evidence="2" id="KW-1185">Reference proteome</keyword>
<reference evidence="2" key="1">
    <citation type="submission" date="2015-09" db="EMBL/GenBank/DDBJ databases">
        <authorList>
            <person name="Wibberg D."/>
        </authorList>
    </citation>
    <scope>NUCLEOTIDE SEQUENCE [LARGE SCALE GENOMIC DNA]</scope>
    <source>
        <strain evidence="2">SD1D</strain>
    </source>
</reference>
<dbReference type="EMBL" id="LN879430">
    <property type="protein sequence ID" value="CUH93408.1"/>
    <property type="molecule type" value="Genomic_DNA"/>
</dbReference>
<dbReference type="Gene3D" id="1.20.1260.120">
    <property type="entry name" value="Protein of unknown function DUF2935"/>
    <property type="match status" value="1"/>
</dbReference>
<name>A0A0K8J7U4_9FIRM</name>
<protein>
    <recommendedName>
        <fullName evidence="3">DUF2935 domain-containing protein</fullName>
    </recommendedName>
</protein>
<dbReference type="RefSeq" id="WP_058258655.1">
    <property type="nucleotide sequence ID" value="NZ_DUPS01000066.1"/>
</dbReference>
<organism evidence="1 2">
    <name type="scientific">Herbinix luporum</name>
    <dbReference type="NCBI Taxonomy" id="1679721"/>
    <lineage>
        <taxon>Bacteria</taxon>
        <taxon>Bacillati</taxon>
        <taxon>Bacillota</taxon>
        <taxon>Clostridia</taxon>
        <taxon>Lachnospirales</taxon>
        <taxon>Lachnospiraceae</taxon>
        <taxon>Herbinix</taxon>
    </lineage>
</organism>
<dbReference type="Proteomes" id="UP000196053">
    <property type="component" value="Chromosome I"/>
</dbReference>
<evidence type="ECO:0008006" key="3">
    <source>
        <dbReference type="Google" id="ProtNLM"/>
    </source>
</evidence>
<accession>A0A0K8J7U4</accession>
<dbReference type="InterPro" id="IPR021328">
    <property type="entry name" value="CotB-like"/>
</dbReference>
<evidence type="ECO:0000313" key="2">
    <source>
        <dbReference type="Proteomes" id="UP000196053"/>
    </source>
</evidence>
<dbReference type="SUPFAM" id="SSF158430">
    <property type="entry name" value="Bacillus cereus metalloprotein-like"/>
    <property type="match status" value="2"/>
</dbReference>
<dbReference type="OrthoDB" id="1633927at2"/>
<proteinExistence type="predicted"/>
<evidence type="ECO:0000313" key="1">
    <source>
        <dbReference type="EMBL" id="CUH93408.1"/>
    </source>
</evidence>
<sequence length="308" mass="35980">MLSRAEYIRQSLETHLFFGRIMKEHSFFLEVGFTPRDEKFTRQADELRIAFEEFLADCVALADGVISKTAIKSGEFVTQYTLEAEKLTEFYTGIPFKTKITQAEKNLMAGSDFHPLMERKVFALNRRALSLLDSIIRFKTTILNEVLNCKMFTLNYPLLIDHILREAKLYRRLIQKLQAREFINIQKEALDQEAFWNRIMAEHAKFIRGLLDPSEEELFDIADQFGQEFDELTCKAKEAMDKTTPTDLMRITEESLEATREIRDFKGQATEGLLDCKIKSIILPLLADHTLREANHYIRLLKIFQYNK</sequence>
<dbReference type="Pfam" id="PF11155">
    <property type="entry name" value="DUF2935"/>
    <property type="match status" value="2"/>
</dbReference>
<dbReference type="KEGG" id="hsd:SD1D_1866"/>
<gene>
    <name evidence="1" type="ORF">SD1D_1866</name>
</gene>
<dbReference type="AlphaFoldDB" id="A0A0K8J7U4"/>